<dbReference type="Gene3D" id="3.90.780.10">
    <property type="entry name" value="5'-Nucleotidase, C-terminal domain"/>
    <property type="match status" value="1"/>
</dbReference>
<evidence type="ECO:0000256" key="3">
    <source>
        <dbReference type="RuleBase" id="RU362119"/>
    </source>
</evidence>
<dbReference type="SUPFAM" id="SSF55816">
    <property type="entry name" value="5'-nucleotidase (syn. UDP-sugar hydrolase), C-terminal domain"/>
    <property type="match status" value="1"/>
</dbReference>
<dbReference type="GO" id="GO:0016787">
    <property type="term" value="F:hydrolase activity"/>
    <property type="evidence" value="ECO:0007669"/>
    <property type="project" value="UniProtKB-KW"/>
</dbReference>
<keyword evidence="7" id="KW-1185">Reference proteome</keyword>
<feature type="domain" description="5'-Nucleotidase C-terminal" evidence="5">
    <location>
        <begin position="363"/>
        <end position="536"/>
    </location>
</feature>
<dbReference type="OrthoDB" id="10252235at2759"/>
<keyword evidence="2" id="KW-0732">Signal</keyword>
<keyword evidence="3" id="KW-0378">Hydrolase</keyword>
<dbReference type="Pfam" id="PF00149">
    <property type="entry name" value="Metallophos"/>
    <property type="match status" value="1"/>
</dbReference>
<keyword evidence="3" id="KW-0547">Nucleotide-binding</keyword>
<evidence type="ECO:0000256" key="2">
    <source>
        <dbReference type="ARBA" id="ARBA00022729"/>
    </source>
</evidence>
<evidence type="ECO:0000256" key="1">
    <source>
        <dbReference type="ARBA" id="ARBA00006654"/>
    </source>
</evidence>
<dbReference type="InterPro" id="IPR036907">
    <property type="entry name" value="5'-Nucleotdase_C_sf"/>
</dbReference>
<dbReference type="InterPro" id="IPR008334">
    <property type="entry name" value="5'-Nucleotdase_C"/>
</dbReference>
<gene>
    <name evidence="6" type="ORF">PISMIDRAFT_109739</name>
</gene>
<dbReference type="HOGENOM" id="CLU_005854_1_1_1"/>
<dbReference type="GO" id="GO:0000166">
    <property type="term" value="F:nucleotide binding"/>
    <property type="evidence" value="ECO:0007669"/>
    <property type="project" value="UniProtKB-KW"/>
</dbReference>
<dbReference type="Proteomes" id="UP000054018">
    <property type="component" value="Unassembled WGS sequence"/>
</dbReference>
<dbReference type="GO" id="GO:0009166">
    <property type="term" value="P:nucleotide catabolic process"/>
    <property type="evidence" value="ECO:0007669"/>
    <property type="project" value="InterPro"/>
</dbReference>
<evidence type="ECO:0000313" key="6">
    <source>
        <dbReference type="EMBL" id="KIK18326.1"/>
    </source>
</evidence>
<organism evidence="6 7">
    <name type="scientific">Pisolithus microcarpus 441</name>
    <dbReference type="NCBI Taxonomy" id="765257"/>
    <lineage>
        <taxon>Eukaryota</taxon>
        <taxon>Fungi</taxon>
        <taxon>Dikarya</taxon>
        <taxon>Basidiomycota</taxon>
        <taxon>Agaricomycotina</taxon>
        <taxon>Agaricomycetes</taxon>
        <taxon>Agaricomycetidae</taxon>
        <taxon>Boletales</taxon>
        <taxon>Sclerodermatineae</taxon>
        <taxon>Pisolithaceae</taxon>
        <taxon>Pisolithus</taxon>
    </lineage>
</organism>
<feature type="domain" description="Calcineurin-like phosphoesterase" evidence="4">
    <location>
        <begin position="20"/>
        <end position="255"/>
    </location>
</feature>
<evidence type="ECO:0008006" key="8">
    <source>
        <dbReference type="Google" id="ProtNLM"/>
    </source>
</evidence>
<evidence type="ECO:0000313" key="7">
    <source>
        <dbReference type="Proteomes" id="UP000054018"/>
    </source>
</evidence>
<dbReference type="Gene3D" id="3.60.21.10">
    <property type="match status" value="1"/>
</dbReference>
<dbReference type="PANTHER" id="PTHR11575:SF48">
    <property type="entry name" value="5'-NUCLEOTIDASE"/>
    <property type="match status" value="1"/>
</dbReference>
<reference evidence="6 7" key="1">
    <citation type="submission" date="2014-04" db="EMBL/GenBank/DDBJ databases">
        <authorList>
            <consortium name="DOE Joint Genome Institute"/>
            <person name="Kuo A."/>
            <person name="Kohler A."/>
            <person name="Costa M.D."/>
            <person name="Nagy L.G."/>
            <person name="Floudas D."/>
            <person name="Copeland A."/>
            <person name="Barry K.W."/>
            <person name="Cichocki N."/>
            <person name="Veneault-Fourrey C."/>
            <person name="LaButti K."/>
            <person name="Lindquist E.A."/>
            <person name="Lipzen A."/>
            <person name="Lundell T."/>
            <person name="Morin E."/>
            <person name="Murat C."/>
            <person name="Sun H."/>
            <person name="Tunlid A."/>
            <person name="Henrissat B."/>
            <person name="Grigoriev I.V."/>
            <person name="Hibbett D.S."/>
            <person name="Martin F."/>
            <person name="Nordberg H.P."/>
            <person name="Cantor M.N."/>
            <person name="Hua S.X."/>
        </authorList>
    </citation>
    <scope>NUCLEOTIDE SEQUENCE [LARGE SCALE GENOMIC DNA]</scope>
    <source>
        <strain evidence="6 7">441</strain>
    </source>
</reference>
<accession>A0A0C9YNP9</accession>
<evidence type="ECO:0000259" key="5">
    <source>
        <dbReference type="Pfam" id="PF02872"/>
    </source>
</evidence>
<protein>
    <recommendedName>
        <fullName evidence="8">5'-nucleotidase</fullName>
    </recommendedName>
</protein>
<dbReference type="EMBL" id="KN833808">
    <property type="protein sequence ID" value="KIK18326.1"/>
    <property type="molecule type" value="Genomic_DNA"/>
</dbReference>
<dbReference type="InterPro" id="IPR029052">
    <property type="entry name" value="Metallo-depent_PP-like"/>
</dbReference>
<dbReference type="PANTHER" id="PTHR11575">
    <property type="entry name" value="5'-NUCLEOTIDASE-RELATED"/>
    <property type="match status" value="1"/>
</dbReference>
<dbReference type="Pfam" id="PF02872">
    <property type="entry name" value="5_nucleotid_C"/>
    <property type="match status" value="1"/>
</dbReference>
<proteinExistence type="inferred from homology"/>
<dbReference type="SUPFAM" id="SSF56300">
    <property type="entry name" value="Metallo-dependent phosphatases"/>
    <property type="match status" value="1"/>
</dbReference>
<dbReference type="AlphaFoldDB" id="A0A0C9YNP9"/>
<reference evidence="7" key="2">
    <citation type="submission" date="2015-01" db="EMBL/GenBank/DDBJ databases">
        <title>Evolutionary Origins and Diversification of the Mycorrhizal Mutualists.</title>
        <authorList>
            <consortium name="DOE Joint Genome Institute"/>
            <consortium name="Mycorrhizal Genomics Consortium"/>
            <person name="Kohler A."/>
            <person name="Kuo A."/>
            <person name="Nagy L.G."/>
            <person name="Floudas D."/>
            <person name="Copeland A."/>
            <person name="Barry K.W."/>
            <person name="Cichocki N."/>
            <person name="Veneault-Fourrey C."/>
            <person name="LaButti K."/>
            <person name="Lindquist E.A."/>
            <person name="Lipzen A."/>
            <person name="Lundell T."/>
            <person name="Morin E."/>
            <person name="Murat C."/>
            <person name="Riley R."/>
            <person name="Ohm R."/>
            <person name="Sun H."/>
            <person name="Tunlid A."/>
            <person name="Henrissat B."/>
            <person name="Grigoriev I.V."/>
            <person name="Hibbett D.S."/>
            <person name="Martin F."/>
        </authorList>
    </citation>
    <scope>NUCLEOTIDE SEQUENCE [LARGE SCALE GENOMIC DNA]</scope>
    <source>
        <strain evidence="7">441</strain>
    </source>
</reference>
<name>A0A0C9YNP9_9AGAM</name>
<sequence>MIPAYAITQGASQTVTSLPILHWNDVYRVTPQKVSPDSTETIDVTQFASLLDNIRNQWATRSDGARDGLSLFSGDLFSPSMESTVTRGSHMVPIINELAPDVALTGNHDFDFGYPHLSKLVQDTRFPWLLSNIIDKDTGHVPAHLQQFQMVERVGLRVGIIGLVEEDWIATVPSWPRNFKFRSMAETGLELSEILRKPDGEYRCDLIIALTHSRLPNDIQLAKDLFASSPSAQYTSPNFLSHGVDIILGGHDHIYFASKGVSSWEGYDTEIPTIGAESDYGDVLVVKSGTDFRDLSELTLELDDTPEGSIRRKMIKAVHGKRHATTPDIPSSKSLQKIVSSVLSSVSETLEAPVCMTEVELNLQSQLLRTNETAAANWFADVLRHAYDDTLCTTVGSGSDGVLICAGTLRGDSVYPAGEITLGNILEILPFEDPVVVIELDGEGMWDALEVALSKFPAQEGRFPVISGFRVTWDSRLSPGQRVLGIWLLRETPGFGNNDNGGPTLVDGEEVKREKTGKMYKIVTRQYMVEGHDGFTPLVGRKYLVDDENGQLMSTLVRKYLLGCLFVNSMIRLSHQTMELNLLHDDTPSIIAREVYHQKRHAGGRETKTTDRWQSALAAVRCLSPNTHYLDHINVSAREHMSGVDCFDGGTVRRGRGAAVQVESSDSPSHQDLPVIHPAVDGRLKDEGRVET</sequence>
<dbReference type="InterPro" id="IPR006179">
    <property type="entry name" value="5_nucleotidase/apyrase"/>
</dbReference>
<dbReference type="InterPro" id="IPR004843">
    <property type="entry name" value="Calcineurin-like_PHP"/>
</dbReference>
<evidence type="ECO:0000259" key="4">
    <source>
        <dbReference type="Pfam" id="PF00149"/>
    </source>
</evidence>
<dbReference type="STRING" id="765257.A0A0C9YNP9"/>
<comment type="similarity">
    <text evidence="1 3">Belongs to the 5'-nucleotidase family.</text>
</comment>
<dbReference type="PRINTS" id="PR01607">
    <property type="entry name" value="APYRASEFAMLY"/>
</dbReference>